<evidence type="ECO:0000256" key="1">
    <source>
        <dbReference type="SAM" id="Coils"/>
    </source>
</evidence>
<dbReference type="EMBL" id="RZNX01000005">
    <property type="protein sequence ID" value="RUT29739.1"/>
    <property type="molecule type" value="Genomic_DNA"/>
</dbReference>
<comment type="caution">
    <text evidence="3">The sequence shown here is derived from an EMBL/GenBank/DDBJ whole genome shotgun (WGS) entry which is preliminary data.</text>
</comment>
<dbReference type="Proteomes" id="UP000272464">
    <property type="component" value="Unassembled WGS sequence"/>
</dbReference>
<proteinExistence type="predicted"/>
<evidence type="ECO:0000313" key="4">
    <source>
        <dbReference type="Proteomes" id="UP000272464"/>
    </source>
</evidence>
<keyword evidence="2" id="KW-0472">Membrane</keyword>
<dbReference type="OrthoDB" id="1682562at2"/>
<protein>
    <recommendedName>
        <fullName evidence="5">DUF2802 domain-containing protein</fullName>
    </recommendedName>
</protein>
<sequence>MGSPWFYIVLLGAAVIGYALFLPSRKSGGAQVSSGAADVEATLEHYMTEIEKENTEIIELMAELKQDTTSKQLSLQEQVAELRSRLLEVEKITSLQESRVGKLESMPTHLGNSKEAAASKEAFATPVVESPAQEEIVAPRNRVRDRYPELFDLYDQGKSIDGIAKALKLQRGEVQLILQLASKEESPS</sequence>
<dbReference type="Pfam" id="PF19610">
    <property type="entry name" value="DUF6115"/>
    <property type="match status" value="1"/>
</dbReference>
<evidence type="ECO:0000313" key="3">
    <source>
        <dbReference type="EMBL" id="RUT29739.1"/>
    </source>
</evidence>
<evidence type="ECO:0008006" key="5">
    <source>
        <dbReference type="Google" id="ProtNLM"/>
    </source>
</evidence>
<gene>
    <name evidence="3" type="ORF">EJP77_13015</name>
</gene>
<evidence type="ECO:0000256" key="2">
    <source>
        <dbReference type="SAM" id="Phobius"/>
    </source>
</evidence>
<feature type="coiled-coil region" evidence="1">
    <location>
        <begin position="36"/>
        <end position="67"/>
    </location>
</feature>
<keyword evidence="4" id="KW-1185">Reference proteome</keyword>
<keyword evidence="2" id="KW-1133">Transmembrane helix</keyword>
<accession>A0A3S1D4R8</accession>
<keyword evidence="2" id="KW-0812">Transmembrane</keyword>
<feature type="transmembrane region" description="Helical" evidence="2">
    <location>
        <begin position="6"/>
        <end position="23"/>
    </location>
</feature>
<dbReference type="RefSeq" id="WP_127199685.1">
    <property type="nucleotide sequence ID" value="NZ_RZNX01000005.1"/>
</dbReference>
<reference evidence="3 4" key="1">
    <citation type="submission" date="2018-12" db="EMBL/GenBank/DDBJ databases">
        <authorList>
            <person name="Sun L."/>
            <person name="Chen Z."/>
        </authorList>
    </citation>
    <scope>NUCLEOTIDE SEQUENCE [LARGE SCALE GENOMIC DNA]</scope>
    <source>
        <strain evidence="3 4">3-5-3</strain>
    </source>
</reference>
<organism evidence="3 4">
    <name type="scientific">Paenibacillus zeisoli</name>
    <dbReference type="NCBI Taxonomy" id="2496267"/>
    <lineage>
        <taxon>Bacteria</taxon>
        <taxon>Bacillati</taxon>
        <taxon>Bacillota</taxon>
        <taxon>Bacilli</taxon>
        <taxon>Bacillales</taxon>
        <taxon>Paenibacillaceae</taxon>
        <taxon>Paenibacillus</taxon>
    </lineage>
</organism>
<name>A0A3S1D4R8_9BACL</name>
<dbReference type="AlphaFoldDB" id="A0A3S1D4R8"/>
<keyword evidence="1" id="KW-0175">Coiled coil</keyword>
<dbReference type="InterPro" id="IPR046118">
    <property type="entry name" value="DUF6115"/>
</dbReference>